<organism evidence="13 14">
    <name type="scientific">Mucilaginibacter agri</name>
    <dbReference type="NCBI Taxonomy" id="2695265"/>
    <lineage>
        <taxon>Bacteria</taxon>
        <taxon>Pseudomonadati</taxon>
        <taxon>Bacteroidota</taxon>
        <taxon>Sphingobacteriia</taxon>
        <taxon>Sphingobacteriales</taxon>
        <taxon>Sphingobacteriaceae</taxon>
        <taxon>Mucilaginibacter</taxon>
    </lineage>
</organism>
<accession>A0A965ZJW2</accession>
<dbReference type="AlphaFoldDB" id="A0A965ZJW2"/>
<keyword evidence="9 11" id="KW-0624">Polysaccharide degradation</keyword>
<evidence type="ECO:0000256" key="2">
    <source>
        <dbReference type="ARBA" id="ARBA00007495"/>
    </source>
</evidence>
<comment type="similarity">
    <text evidence="2 11">Belongs to the glycosyl hydrolase 10 (cellulase F) family.</text>
</comment>
<evidence type="ECO:0000256" key="10">
    <source>
        <dbReference type="PROSITE-ProRule" id="PRU10061"/>
    </source>
</evidence>
<dbReference type="SUPFAM" id="SSF49785">
    <property type="entry name" value="Galactose-binding domain-like"/>
    <property type="match status" value="1"/>
</dbReference>
<dbReference type="SUPFAM" id="SSF51445">
    <property type="entry name" value="(Trans)glycosidases"/>
    <property type="match status" value="1"/>
</dbReference>
<evidence type="ECO:0000313" key="14">
    <source>
        <dbReference type="Proteomes" id="UP000638732"/>
    </source>
</evidence>
<dbReference type="PROSITE" id="PS51760">
    <property type="entry name" value="GH10_2"/>
    <property type="match status" value="1"/>
</dbReference>
<feature type="active site" description="Nucleophile" evidence="10">
    <location>
        <position position="450"/>
    </location>
</feature>
<dbReference type="PRINTS" id="PR00134">
    <property type="entry name" value="GLHYDRLASE10"/>
</dbReference>
<dbReference type="Pfam" id="PF02018">
    <property type="entry name" value="CBM_4_9"/>
    <property type="match status" value="1"/>
</dbReference>
<dbReference type="PROSITE" id="PS51257">
    <property type="entry name" value="PROKAR_LIPOPROTEIN"/>
    <property type="match status" value="1"/>
</dbReference>
<evidence type="ECO:0000256" key="1">
    <source>
        <dbReference type="ARBA" id="ARBA00000681"/>
    </source>
</evidence>
<evidence type="ECO:0000256" key="9">
    <source>
        <dbReference type="ARBA" id="ARBA00023326"/>
    </source>
</evidence>
<keyword evidence="5" id="KW-0677">Repeat</keyword>
<dbReference type="InterPro" id="IPR003305">
    <property type="entry name" value="CenC_carb-bd"/>
</dbReference>
<evidence type="ECO:0000259" key="12">
    <source>
        <dbReference type="PROSITE" id="PS51760"/>
    </source>
</evidence>
<keyword evidence="8 11" id="KW-0326">Glycosidase</keyword>
<dbReference type="InterPro" id="IPR017853">
    <property type="entry name" value="GH"/>
</dbReference>
<reference evidence="13" key="1">
    <citation type="submission" date="2020-01" db="EMBL/GenBank/DDBJ databases">
        <authorList>
            <person name="Seo Y.L."/>
        </authorList>
    </citation>
    <scope>NUCLEOTIDE SEQUENCE</scope>
    <source>
        <strain evidence="13">R11</strain>
    </source>
</reference>
<dbReference type="InterPro" id="IPR031158">
    <property type="entry name" value="GH10_AS"/>
</dbReference>
<dbReference type="InterPro" id="IPR001000">
    <property type="entry name" value="GH10_dom"/>
</dbReference>
<evidence type="ECO:0000256" key="11">
    <source>
        <dbReference type="RuleBase" id="RU361174"/>
    </source>
</evidence>
<feature type="domain" description="GH10" evidence="12">
    <location>
        <begin position="39"/>
        <end position="537"/>
    </location>
</feature>
<dbReference type="PROSITE" id="PS00591">
    <property type="entry name" value="GH10_1"/>
    <property type="match status" value="1"/>
</dbReference>
<keyword evidence="3" id="KW-0858">Xylan degradation</keyword>
<comment type="catalytic activity">
    <reaction evidence="1 11">
        <text>Endohydrolysis of (1-&gt;4)-beta-D-xylosidic linkages in xylans.</text>
        <dbReference type="EC" id="3.2.1.8"/>
    </reaction>
</comment>
<dbReference type="PANTHER" id="PTHR31490">
    <property type="entry name" value="GLYCOSYL HYDROLASE"/>
    <property type="match status" value="1"/>
</dbReference>
<dbReference type="Proteomes" id="UP000638732">
    <property type="component" value="Unassembled WGS sequence"/>
</dbReference>
<comment type="caution">
    <text evidence="13">The sequence shown here is derived from an EMBL/GenBank/DDBJ whole genome shotgun (WGS) entry which is preliminary data.</text>
</comment>
<proteinExistence type="inferred from homology"/>
<dbReference type="GO" id="GO:0045493">
    <property type="term" value="P:xylan catabolic process"/>
    <property type="evidence" value="ECO:0007669"/>
    <property type="project" value="UniProtKB-KW"/>
</dbReference>
<dbReference type="Pfam" id="PF00331">
    <property type="entry name" value="Glyco_hydro_10"/>
    <property type="match status" value="2"/>
</dbReference>
<dbReference type="Gene3D" id="2.60.120.260">
    <property type="entry name" value="Galactose-binding domain-like"/>
    <property type="match status" value="1"/>
</dbReference>
<dbReference type="GO" id="GO:0031176">
    <property type="term" value="F:endo-1,4-beta-xylanase activity"/>
    <property type="evidence" value="ECO:0007669"/>
    <property type="project" value="UniProtKB-EC"/>
</dbReference>
<dbReference type="InterPro" id="IPR044846">
    <property type="entry name" value="GH10"/>
</dbReference>
<evidence type="ECO:0000313" key="13">
    <source>
        <dbReference type="EMBL" id="NCD71011.1"/>
    </source>
</evidence>
<gene>
    <name evidence="13" type="ORF">GSY63_16720</name>
</gene>
<dbReference type="Gene3D" id="3.20.20.80">
    <property type="entry name" value="Glycosidases"/>
    <property type="match status" value="2"/>
</dbReference>
<keyword evidence="6 11" id="KW-0378">Hydrolase</keyword>
<dbReference type="RefSeq" id="WP_166586991.1">
    <property type="nucleotide sequence ID" value="NZ_WWEO01000044.1"/>
</dbReference>
<dbReference type="PANTHER" id="PTHR31490:SF88">
    <property type="entry name" value="BETA-XYLANASE"/>
    <property type="match status" value="1"/>
</dbReference>
<evidence type="ECO:0000256" key="5">
    <source>
        <dbReference type="ARBA" id="ARBA00022737"/>
    </source>
</evidence>
<evidence type="ECO:0000256" key="7">
    <source>
        <dbReference type="ARBA" id="ARBA00023277"/>
    </source>
</evidence>
<dbReference type="EMBL" id="WWEO01000044">
    <property type="protein sequence ID" value="NCD71011.1"/>
    <property type="molecule type" value="Genomic_DNA"/>
</dbReference>
<evidence type="ECO:0000256" key="6">
    <source>
        <dbReference type="ARBA" id="ARBA00022801"/>
    </source>
</evidence>
<keyword evidence="14" id="KW-1185">Reference proteome</keyword>
<evidence type="ECO:0000256" key="3">
    <source>
        <dbReference type="ARBA" id="ARBA00022651"/>
    </source>
</evidence>
<name>A0A965ZJW2_9SPHI</name>
<dbReference type="InterPro" id="IPR008979">
    <property type="entry name" value="Galactose-bd-like_sf"/>
</dbReference>
<keyword evidence="4" id="KW-0732">Signal</keyword>
<protein>
    <recommendedName>
        <fullName evidence="11">Beta-xylanase</fullName>
        <ecNumber evidence="11">3.2.1.8</ecNumber>
    </recommendedName>
</protein>
<reference evidence="13" key="2">
    <citation type="submission" date="2020-10" db="EMBL/GenBank/DDBJ databases">
        <title>Mucilaginibacter sp. nov., isolated from soil.</title>
        <authorList>
            <person name="Jeon C.O."/>
        </authorList>
    </citation>
    <scope>NUCLEOTIDE SEQUENCE</scope>
    <source>
        <strain evidence="13">R11</strain>
    </source>
</reference>
<sequence length="543" mass="57948">MKKRYLQNSYWATLAIVAMLGSSCKKNQEMGVANYGDFADTTGTLKSLVSFPIGLATEYPLSTASNKYMATVKREASAITFGNELKNSSVLKDDGTYNFTTADAFYNLATTNGLQVYGHTLVWHSQQNTTYYAKVTGGGASGSAPNLLTNGDFETGSFDGWAAYNGASSFSATTTTGEVHGGAKALKVVVAADNPGKQYMVQYASPLFTTTPNSVYKVTFWVKAYAAGTGAIRLSTQNSTGGNASYEGDQDVTTAYTQYTWTFTAKDPQTRILLDMGQKANTYLVDDISVVDNALASPPTGAALVTAVDNAMKTHIQTVVGHYAGKIKQWDVLNEPFTDAGALRDNSNTAAGSGIFVWQNYLGRAYAASAFNYAHAADPAAELFMNEYNLETSTAKLTAFVGLANELKAAGVPITGLGTQLHISIGTPKAGIDNMFKALAATGLKVRISELDVRANPGDMGNFTLSSFTAADQAVTYKYVVWSYLQNVPAAQRAGITVWGVDDATSWIITSQKKSDLPLLFNADFSKKPAYAGFKQGLQGQTP</sequence>
<dbReference type="EC" id="3.2.1.8" evidence="11"/>
<evidence type="ECO:0000256" key="4">
    <source>
        <dbReference type="ARBA" id="ARBA00022729"/>
    </source>
</evidence>
<keyword evidence="7 11" id="KW-0119">Carbohydrate metabolism</keyword>
<evidence type="ECO:0000256" key="8">
    <source>
        <dbReference type="ARBA" id="ARBA00023295"/>
    </source>
</evidence>
<dbReference type="SMART" id="SM00633">
    <property type="entry name" value="Glyco_10"/>
    <property type="match status" value="1"/>
</dbReference>